<gene>
    <name evidence="2" type="ORF">BCR41DRAFT_422360</name>
</gene>
<feature type="compositionally biased region" description="Low complexity" evidence="1">
    <location>
        <begin position="360"/>
        <end position="374"/>
    </location>
</feature>
<dbReference type="RefSeq" id="XP_021880970.1">
    <property type="nucleotide sequence ID" value="XM_022030146.1"/>
</dbReference>
<feature type="compositionally biased region" description="Polar residues" evidence="1">
    <location>
        <begin position="124"/>
        <end position="157"/>
    </location>
</feature>
<name>A0A1Y2GQV2_9FUNG</name>
<dbReference type="InParanoid" id="A0A1Y2GQV2"/>
<feature type="compositionally biased region" description="Low complexity" evidence="1">
    <location>
        <begin position="25"/>
        <end position="42"/>
    </location>
</feature>
<comment type="caution">
    <text evidence="2">The sequence shown here is derived from an EMBL/GenBank/DDBJ whole genome shotgun (WGS) entry which is preliminary data.</text>
</comment>
<feature type="compositionally biased region" description="Polar residues" evidence="1">
    <location>
        <begin position="48"/>
        <end position="64"/>
    </location>
</feature>
<sequence>MNNQDATDGTNLRREHHPQWEESGQRPNQQSSSQSPIVVQQSALINPFTATSRVTRQSARLSSQTPPPTAIETSGQERAHYELGSLHRSKRFRLHGQPALWSENPFNLNASPIRPWNSSFETLSASGSSTSAHRAQPNPMTTASDRGISGSNLSSSIPMKEESTMERDIADIMVDEQSPLWIIAGRKALLKLKHGVGHVQDMDSSGGTTEPFRRGANQTHTLREDFSAHSSSGSRQNDYEKPVSSSPNEPSDVRDKNYEGKDDDNSNAHLSNNIVDIGTDYSYDYNQSQSQNQNQDVAINVDEELQSMEERVQQKLRKLMANSGKTKASWSSSTSAGQISRDGREGETFFQYRSIGGGESSLSSISSPLLTSSSRGHQYRRRYLEDQEAAPELMAVDDLEVTDSMQEPEKEGDLEPEQKSKIEQEARFSEIWERSESEDTLIKRTLEAELEVELEVELDSERAGYKAEHSKVSRQISNNELNLDSALELPINLPEVLVTRDELESRFWMYGPRIAKPQRMFL</sequence>
<evidence type="ECO:0000256" key="1">
    <source>
        <dbReference type="SAM" id="MobiDB-lite"/>
    </source>
</evidence>
<keyword evidence="3" id="KW-1185">Reference proteome</keyword>
<dbReference type="AlphaFoldDB" id="A0A1Y2GQV2"/>
<reference evidence="2 3" key="1">
    <citation type="submission" date="2016-07" db="EMBL/GenBank/DDBJ databases">
        <title>Pervasive Adenine N6-methylation of Active Genes in Fungi.</title>
        <authorList>
            <consortium name="DOE Joint Genome Institute"/>
            <person name="Mondo S.J."/>
            <person name="Dannebaum R.O."/>
            <person name="Kuo R.C."/>
            <person name="Labutti K."/>
            <person name="Haridas S."/>
            <person name="Kuo A."/>
            <person name="Salamov A."/>
            <person name="Ahrendt S.R."/>
            <person name="Lipzen A."/>
            <person name="Sullivan W."/>
            <person name="Andreopoulos W.B."/>
            <person name="Clum A."/>
            <person name="Lindquist E."/>
            <person name="Daum C."/>
            <person name="Ramamoorthy G.K."/>
            <person name="Gryganskyi A."/>
            <person name="Culley D."/>
            <person name="Magnuson J.K."/>
            <person name="James T.Y."/>
            <person name="O'Malley M.A."/>
            <person name="Stajich J.E."/>
            <person name="Spatafora J.W."/>
            <person name="Visel A."/>
            <person name="Grigoriev I.V."/>
        </authorList>
    </citation>
    <scope>NUCLEOTIDE SEQUENCE [LARGE SCALE GENOMIC DNA]</scope>
    <source>
        <strain evidence="2 3">NRRL 3116</strain>
    </source>
</reference>
<dbReference type="Proteomes" id="UP000193648">
    <property type="component" value="Unassembled WGS sequence"/>
</dbReference>
<accession>A0A1Y2GQV2</accession>
<feature type="region of interest" description="Disordered" evidence="1">
    <location>
        <begin position="225"/>
        <end position="272"/>
    </location>
</feature>
<feature type="region of interest" description="Disordered" evidence="1">
    <location>
        <begin position="124"/>
        <end position="162"/>
    </location>
</feature>
<protein>
    <submittedName>
        <fullName evidence="2">Uncharacterized protein</fullName>
    </submittedName>
</protein>
<proteinExistence type="predicted"/>
<feature type="region of interest" description="Disordered" evidence="1">
    <location>
        <begin position="357"/>
        <end position="377"/>
    </location>
</feature>
<feature type="region of interest" description="Disordered" evidence="1">
    <location>
        <begin position="1"/>
        <end position="78"/>
    </location>
</feature>
<evidence type="ECO:0000313" key="2">
    <source>
        <dbReference type="EMBL" id="ORZ14838.1"/>
    </source>
</evidence>
<feature type="compositionally biased region" description="Polar residues" evidence="1">
    <location>
        <begin position="1"/>
        <end position="10"/>
    </location>
</feature>
<dbReference type="GeneID" id="33571989"/>
<feature type="compositionally biased region" description="Basic and acidic residues" evidence="1">
    <location>
        <begin position="251"/>
        <end position="266"/>
    </location>
</feature>
<feature type="compositionally biased region" description="Basic and acidic residues" evidence="1">
    <location>
        <begin position="11"/>
        <end position="24"/>
    </location>
</feature>
<evidence type="ECO:0000313" key="3">
    <source>
        <dbReference type="Proteomes" id="UP000193648"/>
    </source>
</evidence>
<organism evidence="2 3">
    <name type="scientific">Lobosporangium transversale</name>
    <dbReference type="NCBI Taxonomy" id="64571"/>
    <lineage>
        <taxon>Eukaryota</taxon>
        <taxon>Fungi</taxon>
        <taxon>Fungi incertae sedis</taxon>
        <taxon>Mucoromycota</taxon>
        <taxon>Mortierellomycotina</taxon>
        <taxon>Mortierellomycetes</taxon>
        <taxon>Mortierellales</taxon>
        <taxon>Mortierellaceae</taxon>
        <taxon>Lobosporangium</taxon>
    </lineage>
</organism>
<dbReference type="EMBL" id="MCFF01000020">
    <property type="protein sequence ID" value="ORZ14838.1"/>
    <property type="molecule type" value="Genomic_DNA"/>
</dbReference>